<evidence type="ECO:0000256" key="2">
    <source>
        <dbReference type="ARBA" id="ARBA00009410"/>
    </source>
</evidence>
<reference evidence="7" key="1">
    <citation type="journal article" date="2019" name="Int. J. Syst. Evol. Microbiol.">
        <title>The Global Catalogue of Microorganisms (GCM) 10K type strain sequencing project: providing services to taxonomists for standard genome sequencing and annotation.</title>
        <authorList>
            <consortium name="The Broad Institute Genomics Platform"/>
            <consortium name="The Broad Institute Genome Sequencing Center for Infectious Disease"/>
            <person name="Wu L."/>
            <person name="Ma J."/>
        </authorList>
    </citation>
    <scope>NUCLEOTIDE SEQUENCE [LARGE SCALE GENOMIC DNA]</scope>
    <source>
        <strain evidence="7">JCM 4087</strain>
    </source>
</reference>
<comment type="cofactor">
    <cofactor evidence="1">
        <name>FAD</name>
        <dbReference type="ChEBI" id="CHEBI:57692"/>
    </cofactor>
</comment>
<protein>
    <submittedName>
        <fullName evidence="6">TIGR03364 family FAD-dependent oxidoreductase</fullName>
    </submittedName>
</protein>
<evidence type="ECO:0000256" key="4">
    <source>
        <dbReference type="ARBA" id="ARBA00023002"/>
    </source>
</evidence>
<comment type="caution">
    <text evidence="6">The sequence shown here is derived from an EMBL/GenBank/DDBJ whole genome shotgun (WGS) entry which is preliminary data.</text>
</comment>
<feature type="domain" description="FAD dependent oxidoreductase" evidence="5">
    <location>
        <begin position="25"/>
        <end position="386"/>
    </location>
</feature>
<dbReference type="PANTHER" id="PTHR13847">
    <property type="entry name" value="SARCOSINE DEHYDROGENASE-RELATED"/>
    <property type="match status" value="1"/>
</dbReference>
<accession>A0ABW1EAI9</accession>
<keyword evidence="3" id="KW-0285">Flavoprotein</keyword>
<name>A0ABW1EAI9_9BACT</name>
<organism evidence="6 7">
    <name type="scientific">Acidicapsa dinghuensis</name>
    <dbReference type="NCBI Taxonomy" id="2218256"/>
    <lineage>
        <taxon>Bacteria</taxon>
        <taxon>Pseudomonadati</taxon>
        <taxon>Acidobacteriota</taxon>
        <taxon>Terriglobia</taxon>
        <taxon>Terriglobales</taxon>
        <taxon>Acidobacteriaceae</taxon>
        <taxon>Acidicapsa</taxon>
    </lineage>
</organism>
<dbReference type="SUPFAM" id="SSF51905">
    <property type="entry name" value="FAD/NAD(P)-binding domain"/>
    <property type="match status" value="1"/>
</dbReference>
<evidence type="ECO:0000313" key="7">
    <source>
        <dbReference type="Proteomes" id="UP001596091"/>
    </source>
</evidence>
<dbReference type="RefSeq" id="WP_263334785.1">
    <property type="nucleotide sequence ID" value="NZ_JAGSYH010000002.1"/>
</dbReference>
<dbReference type="InterPro" id="IPR036188">
    <property type="entry name" value="FAD/NAD-bd_sf"/>
</dbReference>
<evidence type="ECO:0000256" key="1">
    <source>
        <dbReference type="ARBA" id="ARBA00001974"/>
    </source>
</evidence>
<dbReference type="PANTHER" id="PTHR13847:SF286">
    <property type="entry name" value="D-AMINO ACID DEHYDROGENASE"/>
    <property type="match status" value="1"/>
</dbReference>
<comment type="similarity">
    <text evidence="2">Belongs to the DadA oxidoreductase family.</text>
</comment>
<dbReference type="InterPro" id="IPR017741">
    <property type="entry name" value="FAD-dependent_OxRdtase_HpnW"/>
</dbReference>
<gene>
    <name evidence="6" type="ORF">ACFPT7_01435</name>
</gene>
<dbReference type="Proteomes" id="UP001596091">
    <property type="component" value="Unassembled WGS sequence"/>
</dbReference>
<evidence type="ECO:0000313" key="6">
    <source>
        <dbReference type="EMBL" id="MFC5860949.1"/>
    </source>
</evidence>
<proteinExistence type="inferred from homology"/>
<dbReference type="NCBIfam" id="TIGR03364">
    <property type="entry name" value="HpnW_proposed"/>
    <property type="match status" value="1"/>
</dbReference>
<dbReference type="Pfam" id="PF01266">
    <property type="entry name" value="DAO"/>
    <property type="match status" value="1"/>
</dbReference>
<keyword evidence="7" id="KW-1185">Reference proteome</keyword>
<keyword evidence="4" id="KW-0560">Oxidoreductase</keyword>
<dbReference type="InterPro" id="IPR006076">
    <property type="entry name" value="FAD-dep_OxRdtase"/>
</dbReference>
<sequence>MAQSLPETIDFYAYEETLTEQRAEIAVVGAGILGLAHAYLAAKAGKRVVVLEKSPRVTGASIRNFGMIWPIGQPAGEMLSLALHSRELWMEILREAGLPFRETGSLHLTYRSDEAHVAQEFAAVAPGLGYRCAWLDAAGVLERSGAVRSEGLLGGLWSDTEFTVDPRQIIASLPLFLEERYGVRFVFGTLVREITLPEIHTSRGIWHADAAVVCSGDDFQSLYPQEFAASGLTRCKLQMMRTVPQPNGWQLGPSLAAGLTLRFYPAFQVCQSLPALARRIGEETPELDRWGIHALVSQTADGALTLGDSHEYGLDVDIFNKQVIDDLILDYTRGFLRAPDLTITERWHGVYAKHPEKAVVTMTPAPGVRIVVSPGGSGMTLSFGMAAQSMAAMGVTYDA</sequence>
<evidence type="ECO:0000256" key="3">
    <source>
        <dbReference type="ARBA" id="ARBA00022630"/>
    </source>
</evidence>
<evidence type="ECO:0000259" key="5">
    <source>
        <dbReference type="Pfam" id="PF01266"/>
    </source>
</evidence>
<dbReference type="Gene3D" id="3.30.9.10">
    <property type="entry name" value="D-Amino Acid Oxidase, subunit A, domain 2"/>
    <property type="match status" value="1"/>
</dbReference>
<dbReference type="Gene3D" id="3.50.50.60">
    <property type="entry name" value="FAD/NAD(P)-binding domain"/>
    <property type="match status" value="1"/>
</dbReference>
<dbReference type="EMBL" id="JBHSPH010000001">
    <property type="protein sequence ID" value="MFC5860949.1"/>
    <property type="molecule type" value="Genomic_DNA"/>
</dbReference>